<dbReference type="InterPro" id="IPR036188">
    <property type="entry name" value="FAD/NAD-bd_sf"/>
</dbReference>
<dbReference type="SUPFAM" id="SSF51905">
    <property type="entry name" value="FAD/NAD(P)-binding domain"/>
    <property type="match status" value="1"/>
</dbReference>
<name>A0A0P7C095_9BACT</name>
<reference evidence="1 2" key="1">
    <citation type="submission" date="2015-07" db="EMBL/GenBank/DDBJ databases">
        <title>The draft genome sequence of Leadbetterella sp. JN14-9.</title>
        <authorList>
            <person name="Liu Y."/>
            <person name="Du J."/>
            <person name="Shao Z."/>
        </authorList>
    </citation>
    <scope>NUCLEOTIDE SEQUENCE [LARGE SCALE GENOMIC DNA]</scope>
    <source>
        <strain evidence="1 2">JN14-9</strain>
    </source>
</reference>
<proteinExistence type="predicted"/>
<dbReference type="Pfam" id="PF05834">
    <property type="entry name" value="Lycopene_cycl"/>
    <property type="match status" value="1"/>
</dbReference>
<dbReference type="RefSeq" id="WP_055148574.1">
    <property type="nucleotide sequence ID" value="NZ_JXSZ01000009.1"/>
</dbReference>
<evidence type="ECO:0000313" key="2">
    <source>
        <dbReference type="Proteomes" id="UP000050454"/>
    </source>
</evidence>
<evidence type="ECO:0008006" key="3">
    <source>
        <dbReference type="Google" id="ProtNLM"/>
    </source>
</evidence>
<evidence type="ECO:0000313" key="1">
    <source>
        <dbReference type="EMBL" id="KPM47967.1"/>
    </source>
</evidence>
<gene>
    <name evidence="1" type="ORF">AFM12_12160</name>
</gene>
<keyword evidence="2" id="KW-1185">Reference proteome</keyword>
<protein>
    <recommendedName>
        <fullName evidence="3">Lycopene cyclase</fullName>
    </recommendedName>
</protein>
<comment type="caution">
    <text evidence="1">The sequence shown here is derived from an EMBL/GenBank/DDBJ whole genome shotgun (WGS) entry which is preliminary data.</text>
</comment>
<dbReference type="Gene3D" id="3.50.50.60">
    <property type="entry name" value="FAD/NAD(P)-binding domain"/>
    <property type="match status" value="1"/>
</dbReference>
<dbReference type="PATRIC" id="fig|1605367.3.peg.3836"/>
<dbReference type="Proteomes" id="UP000050454">
    <property type="component" value="Unassembled WGS sequence"/>
</dbReference>
<dbReference type="STRING" id="1605367.AFM12_12160"/>
<dbReference type="AlphaFoldDB" id="A0A0P7C095"/>
<dbReference type="EMBL" id="LGTQ01000009">
    <property type="protein sequence ID" value="KPM47967.1"/>
    <property type="molecule type" value="Genomic_DNA"/>
</dbReference>
<dbReference type="OrthoDB" id="24355at2"/>
<sequence>MKEIEQYDFAIIGAGAAGLQLALALLNDSFFADQSLVIFDADLKDENDKTWCFWEKGKGQWDELIRHSWSQTTFADSKELLKLNTSPYHYKMLRSLDFYNFAKSKIEQSGRVKWITENVQTTRESTEGIEISVQGKTFKAGHCFDSRLPETYFKDRESHKVAQHFKGQFLKFDEPVFDQQNFTMMDYRLIYKNTTSFMYILPVNSREALFEYTFFSPDLVDESVYLDQIRSYVTEYFKNHKFEVTEEEDGIIPMTNFPFHKYHSKHLTKIGTAGGWVRASTGYSFKNAGGNVKKIIENLKKRQHPSTGVFKKKYHFFDTLLLNVLQYENHLGPAFFGQLYRNNRLETIFRFLDGESDILDDLKIVTSVNPWPFLKAIYRELIG</sequence>
<organism evidence="1 2">
    <name type="scientific">Jiulongibacter sediminis</name>
    <dbReference type="NCBI Taxonomy" id="1605367"/>
    <lineage>
        <taxon>Bacteria</taxon>
        <taxon>Pseudomonadati</taxon>
        <taxon>Bacteroidota</taxon>
        <taxon>Cytophagia</taxon>
        <taxon>Cytophagales</taxon>
        <taxon>Leadbetterellaceae</taxon>
        <taxon>Jiulongibacter</taxon>
    </lineage>
</organism>
<accession>A0A0P7C095</accession>